<dbReference type="RefSeq" id="WP_178933157.1">
    <property type="nucleotide sequence ID" value="NZ_JACBAZ010000004.1"/>
</dbReference>
<accession>A0A851GGQ9</accession>
<keyword evidence="1" id="KW-0675">Receptor</keyword>
<dbReference type="Proteomes" id="UP000557872">
    <property type="component" value="Unassembled WGS sequence"/>
</dbReference>
<reference evidence="1 2" key="1">
    <citation type="submission" date="2020-07" db="EMBL/GenBank/DDBJ databases">
        <title>Roseicoccus Jingziensis gen. nov., sp. nov., isolated from coastal seawater.</title>
        <authorList>
            <person name="Feng X."/>
        </authorList>
    </citation>
    <scope>NUCLEOTIDE SEQUENCE [LARGE SCALE GENOMIC DNA]</scope>
    <source>
        <strain evidence="1 2">N1E253</strain>
    </source>
</reference>
<comment type="caution">
    <text evidence="1">The sequence shown here is derived from an EMBL/GenBank/DDBJ whole genome shotgun (WGS) entry which is preliminary data.</text>
</comment>
<organism evidence="1 2">
    <name type="scientific">Oceaniferula marina</name>
    <dbReference type="NCBI Taxonomy" id="2748318"/>
    <lineage>
        <taxon>Bacteria</taxon>
        <taxon>Pseudomonadati</taxon>
        <taxon>Verrucomicrobiota</taxon>
        <taxon>Verrucomicrobiia</taxon>
        <taxon>Verrucomicrobiales</taxon>
        <taxon>Verrucomicrobiaceae</taxon>
        <taxon>Oceaniferula</taxon>
    </lineage>
</organism>
<name>A0A851GGQ9_9BACT</name>
<gene>
    <name evidence="1" type="ORF">HW115_12215</name>
</gene>
<dbReference type="AlphaFoldDB" id="A0A851GGQ9"/>
<evidence type="ECO:0000313" key="2">
    <source>
        <dbReference type="Proteomes" id="UP000557872"/>
    </source>
</evidence>
<protein>
    <submittedName>
        <fullName evidence="1">TonB-dependent receptor</fullName>
    </submittedName>
</protein>
<sequence>MSKQTKLSTYDKALQFNLDRSTYGTFAEIGAGQEVANWFFRVSATAGTVAKAISAYDMTVSDAIYGKSQRYVSRQRLSAMLAYEYDLLEQRLAGGRGDDTTFFSFCNTVRARGYQDTAECHGWLGIRLQLRPREEPCEILIHVRLLDQENVDQMEALGIIGVNLIFAAFYHRDDLPVFVESLMDGLTNDQVEVDMLKFSGKGFEMVDNRLCHLQLVKSGLTDAAMFLPNGEVVQPAEVLYKKPIILLRGSFDPVMNLHLDMLRQTREVFQQLEPGEQAIELCEISMNNLLRGGEVDHLAFLERADALQALGKTVLVSRCPEFHRIASYLSLYTTRPIGIVLSIGLLNELFKEKWSENLAGGILESFGRLFKNELSLYVYPWENRKSNELVTAENFKVASHLEHLYRYFCDNDRIHAIPCGDSTLLKFTGRDVQGMISRRDDAWRQLVPEQAHQAAVSRGMEVPESE</sequence>
<proteinExistence type="predicted"/>
<keyword evidence="2" id="KW-1185">Reference proteome</keyword>
<dbReference type="EMBL" id="JACBAZ010000004">
    <property type="protein sequence ID" value="NWK56379.1"/>
    <property type="molecule type" value="Genomic_DNA"/>
</dbReference>
<evidence type="ECO:0000313" key="1">
    <source>
        <dbReference type="EMBL" id="NWK56379.1"/>
    </source>
</evidence>